<evidence type="ECO:0000259" key="15">
    <source>
        <dbReference type="Pfam" id="PF06415"/>
    </source>
</evidence>
<dbReference type="GO" id="GO:0005829">
    <property type="term" value="C:cytosol"/>
    <property type="evidence" value="ECO:0007669"/>
    <property type="project" value="TreeGrafter"/>
</dbReference>
<feature type="binding site" evidence="10 13">
    <location>
        <position position="446"/>
    </location>
    <ligand>
        <name>Mn(2+)</name>
        <dbReference type="ChEBI" id="CHEBI:29035"/>
        <label>2</label>
    </ligand>
</feature>
<dbReference type="PANTHER" id="PTHR31637:SF0">
    <property type="entry name" value="2,3-BISPHOSPHOGLYCERATE-INDEPENDENT PHOSPHOGLYCERATE MUTASE"/>
    <property type="match status" value="1"/>
</dbReference>
<feature type="binding site" evidence="10 12">
    <location>
        <position position="193"/>
    </location>
    <ligand>
        <name>substrate</name>
    </ligand>
</feature>
<accession>A0A557SHH8</accession>
<dbReference type="Pfam" id="PF01676">
    <property type="entry name" value="Metalloenzyme"/>
    <property type="match status" value="1"/>
</dbReference>
<dbReference type="SUPFAM" id="SSF53649">
    <property type="entry name" value="Alkaline phosphatase-like"/>
    <property type="match status" value="1"/>
</dbReference>
<evidence type="ECO:0000256" key="7">
    <source>
        <dbReference type="ARBA" id="ARBA00023211"/>
    </source>
</evidence>
<dbReference type="PIRSF" id="PIRSF001492">
    <property type="entry name" value="IPGAM"/>
    <property type="match status" value="1"/>
</dbReference>
<dbReference type="GO" id="GO:0030145">
    <property type="term" value="F:manganese ion binding"/>
    <property type="evidence" value="ECO:0007669"/>
    <property type="project" value="UniProtKB-UniRule"/>
</dbReference>
<dbReference type="CDD" id="cd16010">
    <property type="entry name" value="iPGM"/>
    <property type="match status" value="1"/>
</dbReference>
<dbReference type="NCBIfam" id="TIGR01307">
    <property type="entry name" value="pgm_bpd_ind"/>
    <property type="match status" value="1"/>
</dbReference>
<feature type="binding site" evidence="10 13">
    <location>
        <position position="64"/>
    </location>
    <ligand>
        <name>Mn(2+)</name>
        <dbReference type="ChEBI" id="CHEBI:29035"/>
        <label>2</label>
    </ligand>
</feature>
<evidence type="ECO:0000256" key="6">
    <source>
        <dbReference type="ARBA" id="ARBA00023152"/>
    </source>
</evidence>
<feature type="binding site" evidence="10 13">
    <location>
        <position position="445"/>
    </location>
    <ligand>
        <name>Mn(2+)</name>
        <dbReference type="ChEBI" id="CHEBI:29035"/>
        <label>2</label>
    </ligand>
</feature>
<keyword evidence="8 10" id="KW-0413">Isomerase</keyword>
<feature type="binding site" evidence="10 13">
    <location>
        <position position="464"/>
    </location>
    <ligand>
        <name>Mn(2+)</name>
        <dbReference type="ChEBI" id="CHEBI:29035"/>
        <label>1</label>
    </ligand>
</feature>
<name>A0A557SHH8_9GAMM</name>
<dbReference type="AlphaFoldDB" id="A0A557SHH8"/>
<dbReference type="FunFam" id="3.40.1450.10:FF:000001">
    <property type="entry name" value="2,3-bisphosphoglycerate-independent phosphoglycerate mutase"/>
    <property type="match status" value="1"/>
</dbReference>
<comment type="subunit">
    <text evidence="10">Monomer.</text>
</comment>
<dbReference type="SUPFAM" id="SSF64158">
    <property type="entry name" value="2,3-Bisphosphoglycerate-independent phosphoglycerate mutase, substrate-binding domain"/>
    <property type="match status" value="1"/>
</dbReference>
<dbReference type="Pfam" id="PF06415">
    <property type="entry name" value="iPGM_N"/>
    <property type="match status" value="1"/>
</dbReference>
<dbReference type="RefSeq" id="WP_144357997.1">
    <property type="nucleotide sequence ID" value="NZ_VMNH01000005.1"/>
</dbReference>
<evidence type="ECO:0000256" key="11">
    <source>
        <dbReference type="PIRSR" id="PIRSR001492-1"/>
    </source>
</evidence>
<evidence type="ECO:0000256" key="8">
    <source>
        <dbReference type="ARBA" id="ARBA00023235"/>
    </source>
</evidence>
<evidence type="ECO:0000256" key="2">
    <source>
        <dbReference type="ARBA" id="ARBA00004798"/>
    </source>
</evidence>
<feature type="binding site" evidence="10 12">
    <location>
        <position position="337"/>
    </location>
    <ligand>
        <name>substrate</name>
    </ligand>
</feature>
<dbReference type="InterPro" id="IPR036646">
    <property type="entry name" value="PGAM_B_sf"/>
</dbReference>
<dbReference type="OrthoDB" id="9800863at2"/>
<dbReference type="Proteomes" id="UP000316649">
    <property type="component" value="Unassembled WGS sequence"/>
</dbReference>
<keyword evidence="5 10" id="KW-0479">Metal-binding</keyword>
<dbReference type="UniPathway" id="UPA00109">
    <property type="reaction ID" value="UER00186"/>
</dbReference>
<dbReference type="Gene3D" id="3.40.720.10">
    <property type="entry name" value="Alkaline Phosphatase, subunit A"/>
    <property type="match status" value="1"/>
</dbReference>
<feature type="binding site" evidence="10 13">
    <location>
        <position position="404"/>
    </location>
    <ligand>
        <name>Mn(2+)</name>
        <dbReference type="ChEBI" id="CHEBI:29035"/>
        <label>1</label>
    </ligand>
</feature>
<evidence type="ECO:0000256" key="10">
    <source>
        <dbReference type="HAMAP-Rule" id="MF_01038"/>
    </source>
</evidence>
<feature type="binding site" evidence="10 13">
    <location>
        <position position="408"/>
    </location>
    <ligand>
        <name>Mn(2+)</name>
        <dbReference type="ChEBI" id="CHEBI:29035"/>
        <label>1</label>
    </ligand>
</feature>
<dbReference type="InterPro" id="IPR011258">
    <property type="entry name" value="BPG-indep_PGM_N"/>
</dbReference>
<feature type="binding site" evidence="10 12">
    <location>
        <position position="125"/>
    </location>
    <ligand>
        <name>substrate</name>
    </ligand>
</feature>
<evidence type="ECO:0000313" key="17">
    <source>
        <dbReference type="Proteomes" id="UP000316649"/>
    </source>
</evidence>
<feature type="binding site" evidence="10 12">
    <location>
        <position position="187"/>
    </location>
    <ligand>
        <name>substrate</name>
    </ligand>
</feature>
<dbReference type="FunFam" id="3.40.720.10:FF:000001">
    <property type="entry name" value="2,3-bisphosphoglycerate-independent phosphoglycerate mutase"/>
    <property type="match status" value="1"/>
</dbReference>
<evidence type="ECO:0000256" key="5">
    <source>
        <dbReference type="ARBA" id="ARBA00022723"/>
    </source>
</evidence>
<dbReference type="HAMAP" id="MF_01038">
    <property type="entry name" value="GpmI"/>
    <property type="match status" value="1"/>
</dbReference>
<protein>
    <recommendedName>
        <fullName evidence="9 10">2,3-bisphosphoglycerate-independent phosphoglycerate mutase</fullName>
        <shortName evidence="10">BPG-independent PGAM</shortName>
        <shortName evidence="10">Phosphoglyceromutase</shortName>
        <shortName evidence="10">iPGM</shortName>
        <ecNumber evidence="4 10">5.4.2.12</ecNumber>
    </recommendedName>
</protein>
<evidence type="ECO:0000256" key="4">
    <source>
        <dbReference type="ARBA" id="ARBA00012026"/>
    </source>
</evidence>
<dbReference type="GO" id="GO:0006096">
    <property type="term" value="P:glycolytic process"/>
    <property type="evidence" value="ECO:0007669"/>
    <property type="project" value="UniProtKB-UniRule"/>
</dbReference>
<comment type="catalytic activity">
    <reaction evidence="1 10">
        <text>(2R)-2-phosphoglycerate = (2R)-3-phosphoglycerate</text>
        <dbReference type="Rhea" id="RHEA:15901"/>
        <dbReference type="ChEBI" id="CHEBI:58272"/>
        <dbReference type="ChEBI" id="CHEBI:58289"/>
        <dbReference type="EC" id="5.4.2.12"/>
    </reaction>
</comment>
<comment type="pathway">
    <text evidence="2 10">Carbohydrate degradation; glycolysis; pyruvate from D-glyceraldehyde 3-phosphate: step 3/5.</text>
</comment>
<dbReference type="InterPro" id="IPR006124">
    <property type="entry name" value="Metalloenzyme"/>
</dbReference>
<organism evidence="16 17">
    <name type="scientific">Sedimenticola selenatireducens</name>
    <dbReference type="NCBI Taxonomy" id="191960"/>
    <lineage>
        <taxon>Bacteria</taxon>
        <taxon>Pseudomonadati</taxon>
        <taxon>Pseudomonadota</taxon>
        <taxon>Gammaproteobacteria</taxon>
        <taxon>Chromatiales</taxon>
        <taxon>Sedimenticolaceae</taxon>
        <taxon>Sedimenticola</taxon>
    </lineage>
</organism>
<comment type="cofactor">
    <cofactor evidence="10">
        <name>Mn(2+)</name>
        <dbReference type="ChEBI" id="CHEBI:29035"/>
    </cofactor>
    <text evidence="10">Binds 2 manganese ions per subunit.</text>
</comment>
<evidence type="ECO:0000313" key="16">
    <source>
        <dbReference type="EMBL" id="TVO76868.1"/>
    </source>
</evidence>
<comment type="similarity">
    <text evidence="3 10">Belongs to the BPG-independent phosphoglycerate mutase family.</text>
</comment>
<dbReference type="PANTHER" id="PTHR31637">
    <property type="entry name" value="2,3-BISPHOSPHOGLYCERATE-INDEPENDENT PHOSPHOGLYCERATE MUTASE"/>
    <property type="match status" value="1"/>
</dbReference>
<feature type="binding site" evidence="10 13">
    <location>
        <position position="14"/>
    </location>
    <ligand>
        <name>Mn(2+)</name>
        <dbReference type="ChEBI" id="CHEBI:29035"/>
        <label>2</label>
    </ligand>
</feature>
<keyword evidence="17" id="KW-1185">Reference proteome</keyword>
<dbReference type="InterPro" id="IPR017850">
    <property type="entry name" value="Alkaline_phosphatase_core_sf"/>
</dbReference>
<feature type="active site" description="Phosphoserine intermediate" evidence="10 11">
    <location>
        <position position="64"/>
    </location>
</feature>
<proteinExistence type="inferred from homology"/>
<dbReference type="GO" id="GO:0006007">
    <property type="term" value="P:glucose catabolic process"/>
    <property type="evidence" value="ECO:0007669"/>
    <property type="project" value="InterPro"/>
</dbReference>
<feature type="domain" description="BPG-independent PGAM N-terminal" evidence="15">
    <location>
        <begin position="84"/>
        <end position="300"/>
    </location>
</feature>
<evidence type="ECO:0000259" key="14">
    <source>
        <dbReference type="Pfam" id="PF01676"/>
    </source>
</evidence>
<feature type="binding site" evidence="10 12">
    <location>
        <begin position="263"/>
        <end position="266"/>
    </location>
    <ligand>
        <name>substrate</name>
    </ligand>
</feature>
<dbReference type="EMBL" id="VMNH01000005">
    <property type="protein sequence ID" value="TVO76868.1"/>
    <property type="molecule type" value="Genomic_DNA"/>
</dbReference>
<evidence type="ECO:0000256" key="1">
    <source>
        <dbReference type="ARBA" id="ARBA00000370"/>
    </source>
</evidence>
<dbReference type="GO" id="GO:0004619">
    <property type="term" value="F:phosphoglycerate mutase activity"/>
    <property type="evidence" value="ECO:0007669"/>
    <property type="project" value="UniProtKB-UniRule"/>
</dbReference>
<gene>
    <name evidence="10" type="primary">gpmI</name>
    <name evidence="16" type="ORF">FHP88_05430</name>
</gene>
<evidence type="ECO:0000256" key="12">
    <source>
        <dbReference type="PIRSR" id="PIRSR001492-2"/>
    </source>
</evidence>
<dbReference type="Gene3D" id="3.40.1450.10">
    <property type="entry name" value="BPG-independent phosphoglycerate mutase, domain B"/>
    <property type="match status" value="1"/>
</dbReference>
<keyword evidence="6 10" id="KW-0324">Glycolysis</keyword>
<keyword evidence="7 10" id="KW-0464">Manganese</keyword>
<comment type="caution">
    <text evidence="16">The sequence shown here is derived from an EMBL/GenBank/DDBJ whole genome shotgun (WGS) entry which is preliminary data.</text>
</comment>
<feature type="binding site" evidence="10 12">
    <location>
        <begin position="155"/>
        <end position="156"/>
    </location>
    <ligand>
        <name>substrate</name>
    </ligand>
</feature>
<comment type="function">
    <text evidence="10">Catalyzes the interconversion of 2-phosphoglycerate and 3-phosphoglycerate.</text>
</comment>
<dbReference type="EC" id="5.4.2.12" evidence="4 10"/>
<sequence length="525" mass="57791">MSSRVKPAVLLIMDGWGYSEEPRSNAILAAHTPVWDQLWEQSPHTLIGTSGAEVGLPDGQMGNSEVGHLNLGAGRVVYQEFTRVSRSIRTGSFFTNRTLVDAVDRVIEKDKAVHIFGLLSPGGVHSHEGHIHAMAKLAVEQGAKRVYVHAFLDGRDMPPKSAAASIRAMNDQFEALGCGRIASIVGRFYAMDRDNRWDRVQQAYDMLVLGQAEFTATNAELALQQAYERGETDEFVKTTRIIPEGETGITIEDGDAVLFMNYRSDRARELTRAFIEADFDGFERMRVPQLSSFVSLTEYSSDFDIPVAFPSERLDNVFGEYISKLGLRQLRLAETEKYAHVTFFFNGGREEVFEGEDRILIPSPKVNTYDLKPEMSAPEVTDALVEAIASGKYDAIICNYANSDMVGHTGQFDAAVKAIEALDHCLGRVVTAVQQVGGEMLITADHGNAEQMEDVENDQPHTAHTQNPVPLVYVGRPAQLKQNGALCDIAPTLLTLMGLPVPSEMQGHSLLEMIDADEESAVQPA</sequence>
<dbReference type="InterPro" id="IPR005995">
    <property type="entry name" value="Pgm_bpd_ind"/>
</dbReference>
<reference evidence="16 17" key="1">
    <citation type="submission" date="2019-07" db="EMBL/GenBank/DDBJ databases">
        <title>The pathways for chlorine oxyanion respiration interact through the shared metabolite chlorate.</title>
        <authorList>
            <person name="Barnum T.P."/>
            <person name="Cheng Y."/>
            <person name="Hill K.A."/>
            <person name="Lucas L.N."/>
            <person name="Carlson H.K."/>
            <person name="Coates J.D."/>
        </authorList>
    </citation>
    <scope>NUCLEOTIDE SEQUENCE [LARGE SCALE GENOMIC DNA]</scope>
    <source>
        <strain evidence="16 17">BK-1</strain>
    </source>
</reference>
<evidence type="ECO:0000256" key="9">
    <source>
        <dbReference type="ARBA" id="ARBA00071648"/>
    </source>
</evidence>
<evidence type="ECO:0000256" key="13">
    <source>
        <dbReference type="PIRSR" id="PIRSR001492-3"/>
    </source>
</evidence>
<feature type="domain" description="Metalloenzyme" evidence="14">
    <location>
        <begin position="6"/>
        <end position="499"/>
    </location>
</feature>
<evidence type="ECO:0000256" key="3">
    <source>
        <dbReference type="ARBA" id="ARBA00008819"/>
    </source>
</evidence>